<dbReference type="InterPro" id="IPR035965">
    <property type="entry name" value="PAS-like_dom_sf"/>
</dbReference>
<dbReference type="STRING" id="39480.EUAN_22980"/>
<evidence type="ECO:0000313" key="13">
    <source>
        <dbReference type="Proteomes" id="UP000180254"/>
    </source>
</evidence>
<keyword evidence="6" id="KW-0418">Kinase</keyword>
<keyword evidence="4 12" id="KW-0808">Transferase</keyword>
<sequence length="641" mass="71799">MKKIVIFVFIAFVLSFNTVYSEPLSLKIGGDLYYPPYEYLDENGVYKGFNVDITNAISLELGIDISLEPLEWNIAMEKLRNGELDALQGALQSESRMEYLDFSEEFLENSQVIFVRSDNQFIKELDDLNGLDVAIQEDDIAYESVSLIEGISLHKFKSQNEGIEALLDGKVEAFVGDRLTGLYFIQKNKYFDKIKISGEVMKTSPYAFAVSKGDEETLKLINRGISKIKSNGTYHKIYKKWFGEEIADIGKWKNLFYLAIAFLLAVCAFMLLTIKLNRILKREVCKRTEQLRAGKLDLAKENRLKGKIIENVATGIIAFDAHGRITSINEFAKKSLGLEISKGDSFSEIPLFHGKDFSSVKTSVLESPIEEEILLKTESGSEKVLVYKLLPISDKNQSDGLLFCLFDLTEERNLNRIIAHSDKMQSLGVLSAAIAHEIRNPLTSIKMFVDMVPLKGEDSDFLSKFSKIVPSEINRLNELTSVLLDYSKPSSSNPIEVALSDVVESVLLLAKPYFKKRQIAISKNFKEIVFWADPSQLKQILLNILLNSVDAIEDSGSIAISASETVDRVYISIEDSGHGIEERVLPKIFDPFYTSKKCGHGIGLPITKNLVSENSGSIDIETELGKGTTVRLSFPKKSKGD</sequence>
<evidence type="ECO:0000256" key="2">
    <source>
        <dbReference type="ARBA" id="ARBA00012438"/>
    </source>
</evidence>
<dbReference type="Pfam" id="PF00512">
    <property type="entry name" value="HisKA"/>
    <property type="match status" value="1"/>
</dbReference>
<dbReference type="PROSITE" id="PS50112">
    <property type="entry name" value="PAS"/>
    <property type="match status" value="1"/>
</dbReference>
<organism evidence="12 13">
    <name type="scientific">Andreesenia angusta</name>
    <dbReference type="NCBI Taxonomy" id="39480"/>
    <lineage>
        <taxon>Bacteria</taxon>
        <taxon>Bacillati</taxon>
        <taxon>Bacillota</taxon>
        <taxon>Tissierellia</taxon>
        <taxon>Tissierellales</taxon>
        <taxon>Gottschalkiaceae</taxon>
        <taxon>Andreesenia</taxon>
    </lineage>
</organism>
<dbReference type="SUPFAM" id="SSF55785">
    <property type="entry name" value="PYP-like sensor domain (PAS domain)"/>
    <property type="match status" value="1"/>
</dbReference>
<comment type="caution">
    <text evidence="12">The sequence shown here is derived from an EMBL/GenBank/DDBJ whole genome shotgun (WGS) entry which is preliminary data.</text>
</comment>
<keyword evidence="7" id="KW-0067">ATP-binding</keyword>
<feature type="transmembrane region" description="Helical" evidence="9">
    <location>
        <begin position="255"/>
        <end position="274"/>
    </location>
</feature>
<name>A0A1S1V4K4_9FIRM</name>
<dbReference type="Proteomes" id="UP000180254">
    <property type="component" value="Unassembled WGS sequence"/>
</dbReference>
<gene>
    <name evidence="12" type="primary">zraS</name>
    <name evidence="12" type="ORF">EUAN_22980</name>
</gene>
<dbReference type="OrthoDB" id="9784397at2"/>
<dbReference type="CDD" id="cd13704">
    <property type="entry name" value="PBP2_HisK"/>
    <property type="match status" value="1"/>
</dbReference>
<dbReference type="SMART" id="SM00387">
    <property type="entry name" value="HATPase_c"/>
    <property type="match status" value="1"/>
</dbReference>
<dbReference type="InterPro" id="IPR000014">
    <property type="entry name" value="PAS"/>
</dbReference>
<dbReference type="Gene3D" id="3.30.450.20">
    <property type="entry name" value="PAS domain"/>
    <property type="match status" value="1"/>
</dbReference>
<dbReference type="InterPro" id="IPR003661">
    <property type="entry name" value="HisK_dim/P_dom"/>
</dbReference>
<evidence type="ECO:0000259" key="10">
    <source>
        <dbReference type="PROSITE" id="PS50109"/>
    </source>
</evidence>
<evidence type="ECO:0000256" key="3">
    <source>
        <dbReference type="ARBA" id="ARBA00022553"/>
    </source>
</evidence>
<dbReference type="AlphaFoldDB" id="A0A1S1V4K4"/>
<dbReference type="InterPro" id="IPR036097">
    <property type="entry name" value="HisK_dim/P_sf"/>
</dbReference>
<evidence type="ECO:0000256" key="6">
    <source>
        <dbReference type="ARBA" id="ARBA00022777"/>
    </source>
</evidence>
<dbReference type="InterPro" id="IPR003594">
    <property type="entry name" value="HATPase_dom"/>
</dbReference>
<dbReference type="Gene3D" id="3.30.565.10">
    <property type="entry name" value="Histidine kinase-like ATPase, C-terminal domain"/>
    <property type="match status" value="1"/>
</dbReference>
<dbReference type="SUPFAM" id="SSF53850">
    <property type="entry name" value="Periplasmic binding protein-like II"/>
    <property type="match status" value="1"/>
</dbReference>
<keyword evidence="8" id="KW-0902">Two-component regulatory system</keyword>
<evidence type="ECO:0000256" key="1">
    <source>
        <dbReference type="ARBA" id="ARBA00000085"/>
    </source>
</evidence>
<dbReference type="Pfam" id="PF02518">
    <property type="entry name" value="HATPase_c"/>
    <property type="match status" value="1"/>
</dbReference>
<dbReference type="RefSeq" id="WP_071064575.1">
    <property type="nucleotide sequence ID" value="NZ_MKIE01000015.1"/>
</dbReference>
<evidence type="ECO:0000256" key="7">
    <source>
        <dbReference type="ARBA" id="ARBA00022840"/>
    </source>
</evidence>
<keyword evidence="5" id="KW-0547">Nucleotide-binding</keyword>
<dbReference type="Gene3D" id="3.40.190.10">
    <property type="entry name" value="Periplasmic binding protein-like II"/>
    <property type="match status" value="2"/>
</dbReference>
<dbReference type="GO" id="GO:0005524">
    <property type="term" value="F:ATP binding"/>
    <property type="evidence" value="ECO:0007669"/>
    <property type="project" value="UniProtKB-KW"/>
</dbReference>
<comment type="catalytic activity">
    <reaction evidence="1">
        <text>ATP + protein L-histidine = ADP + protein N-phospho-L-histidine.</text>
        <dbReference type="EC" id="2.7.13.3"/>
    </reaction>
</comment>
<keyword evidence="9" id="KW-0812">Transmembrane</keyword>
<evidence type="ECO:0000313" key="12">
    <source>
        <dbReference type="EMBL" id="OHW61355.1"/>
    </source>
</evidence>
<keyword evidence="3" id="KW-0597">Phosphoprotein</keyword>
<dbReference type="InterPro" id="IPR005467">
    <property type="entry name" value="His_kinase_dom"/>
</dbReference>
<dbReference type="SMART" id="SM00388">
    <property type="entry name" value="HisKA"/>
    <property type="match status" value="1"/>
</dbReference>
<dbReference type="Gene3D" id="1.10.287.130">
    <property type="match status" value="1"/>
</dbReference>
<dbReference type="SMART" id="SM00062">
    <property type="entry name" value="PBPb"/>
    <property type="match status" value="1"/>
</dbReference>
<evidence type="ECO:0000256" key="5">
    <source>
        <dbReference type="ARBA" id="ARBA00022741"/>
    </source>
</evidence>
<reference evidence="12 13" key="1">
    <citation type="submission" date="2016-09" db="EMBL/GenBank/DDBJ databases">
        <title>Genome sequence of Eubacterium angustum.</title>
        <authorList>
            <person name="Poehlein A."/>
            <person name="Daniel R."/>
        </authorList>
    </citation>
    <scope>NUCLEOTIDE SEQUENCE [LARGE SCALE GENOMIC DNA]</scope>
    <source>
        <strain evidence="12 13">DSM 1989</strain>
    </source>
</reference>
<evidence type="ECO:0000256" key="4">
    <source>
        <dbReference type="ARBA" id="ARBA00022679"/>
    </source>
</evidence>
<dbReference type="PROSITE" id="PS50109">
    <property type="entry name" value="HIS_KIN"/>
    <property type="match status" value="1"/>
</dbReference>
<feature type="domain" description="Histidine kinase" evidence="10">
    <location>
        <begin position="433"/>
        <end position="638"/>
    </location>
</feature>
<dbReference type="PRINTS" id="PR00344">
    <property type="entry name" value="BCTRLSENSOR"/>
</dbReference>
<dbReference type="InterPro" id="IPR036890">
    <property type="entry name" value="HATPase_C_sf"/>
</dbReference>
<dbReference type="GO" id="GO:0000155">
    <property type="term" value="F:phosphorelay sensor kinase activity"/>
    <property type="evidence" value="ECO:0007669"/>
    <property type="project" value="InterPro"/>
</dbReference>
<dbReference type="EC" id="2.7.13.3" evidence="2"/>
<dbReference type="InterPro" id="IPR001638">
    <property type="entry name" value="Solute-binding_3/MltF_N"/>
</dbReference>
<keyword evidence="13" id="KW-1185">Reference proteome</keyword>
<evidence type="ECO:0000256" key="8">
    <source>
        <dbReference type="ARBA" id="ARBA00023012"/>
    </source>
</evidence>
<dbReference type="SUPFAM" id="SSF55874">
    <property type="entry name" value="ATPase domain of HSP90 chaperone/DNA topoisomerase II/histidine kinase"/>
    <property type="match status" value="1"/>
</dbReference>
<keyword evidence="9" id="KW-1133">Transmembrane helix</keyword>
<dbReference type="EMBL" id="MKIE01000015">
    <property type="protein sequence ID" value="OHW61355.1"/>
    <property type="molecule type" value="Genomic_DNA"/>
</dbReference>
<feature type="domain" description="PAS" evidence="11">
    <location>
        <begin position="307"/>
        <end position="372"/>
    </location>
</feature>
<protein>
    <recommendedName>
        <fullName evidence="2">histidine kinase</fullName>
        <ecNumber evidence="2">2.7.13.3</ecNumber>
    </recommendedName>
</protein>
<dbReference type="SUPFAM" id="SSF47384">
    <property type="entry name" value="Homodimeric domain of signal transducing histidine kinase"/>
    <property type="match status" value="1"/>
</dbReference>
<dbReference type="PANTHER" id="PTHR43065:SF10">
    <property type="entry name" value="PEROXIDE STRESS-ACTIVATED HISTIDINE KINASE MAK3"/>
    <property type="match status" value="1"/>
</dbReference>
<accession>A0A1S1V4K4</accession>
<evidence type="ECO:0000259" key="11">
    <source>
        <dbReference type="PROSITE" id="PS50112"/>
    </source>
</evidence>
<dbReference type="CDD" id="cd00082">
    <property type="entry name" value="HisKA"/>
    <property type="match status" value="1"/>
</dbReference>
<evidence type="ECO:0000256" key="9">
    <source>
        <dbReference type="SAM" id="Phobius"/>
    </source>
</evidence>
<dbReference type="InterPro" id="IPR004358">
    <property type="entry name" value="Sig_transdc_His_kin-like_C"/>
</dbReference>
<dbReference type="PANTHER" id="PTHR43065">
    <property type="entry name" value="SENSOR HISTIDINE KINASE"/>
    <property type="match status" value="1"/>
</dbReference>
<dbReference type="Pfam" id="PF00497">
    <property type="entry name" value="SBP_bac_3"/>
    <property type="match status" value="1"/>
</dbReference>
<keyword evidence="9" id="KW-0472">Membrane</keyword>
<proteinExistence type="predicted"/>